<dbReference type="Proteomes" id="UP001056648">
    <property type="component" value="Chromosome 2"/>
</dbReference>
<organism evidence="2 3">
    <name type="scientific">Cupriavidus gilardii</name>
    <dbReference type="NCBI Taxonomy" id="82541"/>
    <lineage>
        <taxon>Bacteria</taxon>
        <taxon>Pseudomonadati</taxon>
        <taxon>Pseudomonadota</taxon>
        <taxon>Betaproteobacteria</taxon>
        <taxon>Burkholderiales</taxon>
        <taxon>Burkholderiaceae</taxon>
        <taxon>Cupriavidus</taxon>
    </lineage>
</organism>
<dbReference type="InterPro" id="IPR001387">
    <property type="entry name" value="Cro/C1-type_HTH"/>
</dbReference>
<evidence type="ECO:0000313" key="2">
    <source>
        <dbReference type="EMBL" id="USE78935.1"/>
    </source>
</evidence>
<reference evidence="2" key="1">
    <citation type="submission" date="2022-06" db="EMBL/GenBank/DDBJ databases">
        <title>Complete genome sequence and characterization of Cupriavidus gilardii QJ1 isolated from contaminating cells.</title>
        <authorList>
            <person name="Qi J."/>
        </authorList>
    </citation>
    <scope>NUCLEOTIDE SEQUENCE</scope>
    <source>
        <strain evidence="2">QJ1</strain>
    </source>
</reference>
<dbReference type="SUPFAM" id="SSF47413">
    <property type="entry name" value="lambda repressor-like DNA-binding domains"/>
    <property type="match status" value="1"/>
</dbReference>
<name>A0ABY4VPJ7_9BURK</name>
<proteinExistence type="predicted"/>
<dbReference type="SMART" id="SM00530">
    <property type="entry name" value="HTH_XRE"/>
    <property type="match status" value="1"/>
</dbReference>
<protein>
    <submittedName>
        <fullName evidence="2">Helix-turn-helix transcriptional regulator</fullName>
    </submittedName>
</protein>
<gene>
    <name evidence="2" type="ORF">NDR89_20070</name>
</gene>
<dbReference type="Gene3D" id="1.10.260.40">
    <property type="entry name" value="lambda repressor-like DNA-binding domains"/>
    <property type="match status" value="1"/>
</dbReference>
<keyword evidence="3" id="KW-1185">Reference proteome</keyword>
<evidence type="ECO:0000313" key="3">
    <source>
        <dbReference type="Proteomes" id="UP001056648"/>
    </source>
</evidence>
<dbReference type="RefSeq" id="WP_252252671.1">
    <property type="nucleotide sequence ID" value="NZ_CP098736.1"/>
</dbReference>
<feature type="domain" description="HTH cro/C1-type" evidence="1">
    <location>
        <begin position="19"/>
        <end position="65"/>
    </location>
</feature>
<sequence>MQTFSDRLRWAMAQRNPPISQAALAARVGMRPQSINYLCNPSRNAKGSRHTYEIASVLGVSPEWLATGVGTPHRKNRLPADTRVLLLECLLSLQAIKTRLEHAVELLKRD</sequence>
<dbReference type="EMBL" id="CP098736">
    <property type="protein sequence ID" value="USE78935.1"/>
    <property type="molecule type" value="Genomic_DNA"/>
</dbReference>
<dbReference type="PROSITE" id="PS50943">
    <property type="entry name" value="HTH_CROC1"/>
    <property type="match status" value="1"/>
</dbReference>
<accession>A0ABY4VPJ7</accession>
<dbReference type="CDD" id="cd00093">
    <property type="entry name" value="HTH_XRE"/>
    <property type="match status" value="1"/>
</dbReference>
<evidence type="ECO:0000259" key="1">
    <source>
        <dbReference type="PROSITE" id="PS50943"/>
    </source>
</evidence>
<dbReference type="InterPro" id="IPR010982">
    <property type="entry name" value="Lambda_DNA-bd_dom_sf"/>
</dbReference>